<keyword evidence="2" id="KW-1185">Reference proteome</keyword>
<dbReference type="InterPro" id="IPR036850">
    <property type="entry name" value="NDK-like_dom_sf"/>
</dbReference>
<sequence length="369" mass="40329">MGASASTLPDNLTKDQASVAFGDGFSPETFDSLATDGVITKSAAIDYMNSSVKNSAFVFIKPHANTKEAQAYVKSALIEAKLNVLAEGEIMGSEIDSKKLIDQHYYAIASKATILKPADLPVPADKFEEFFKESWATILAEDRTVNAMDACERWSVNSQELEVLWRACEPAGKVVKFGGGFYCGLVDGPEGKPPLYVFNAFFMSMRSKFVGDNSIYYFSVDWDPKDLSWSDFRNTLLGPTDPNDAPENSIRGTILKKYEEFGLKSQPNKGDNGVHASASPLEGLSEKMNWLGKSTTDEPFGSALVMNGFDETTIKDYCVDALTEGAGDDGVKSGSIFDALEDMDASECLKKCVMVKFGEKEEGRFSVFK</sequence>
<evidence type="ECO:0000313" key="1">
    <source>
        <dbReference type="EMBL" id="GMI05636.1"/>
    </source>
</evidence>
<reference evidence="2" key="1">
    <citation type="journal article" date="2023" name="Commun. Biol.">
        <title>Genome analysis of Parmales, the sister group of diatoms, reveals the evolutionary specialization of diatoms from phago-mixotrophs to photoautotrophs.</title>
        <authorList>
            <person name="Ban H."/>
            <person name="Sato S."/>
            <person name="Yoshikawa S."/>
            <person name="Yamada K."/>
            <person name="Nakamura Y."/>
            <person name="Ichinomiya M."/>
            <person name="Sato N."/>
            <person name="Blanc-Mathieu R."/>
            <person name="Endo H."/>
            <person name="Kuwata A."/>
            <person name="Ogata H."/>
        </authorList>
    </citation>
    <scope>NUCLEOTIDE SEQUENCE [LARGE SCALE GENOMIC DNA]</scope>
    <source>
        <strain evidence="2">NIES 3700</strain>
    </source>
</reference>
<dbReference type="Gene3D" id="3.30.70.141">
    <property type="entry name" value="Nucleoside diphosphate kinase-like domain"/>
    <property type="match status" value="1"/>
</dbReference>
<evidence type="ECO:0000313" key="2">
    <source>
        <dbReference type="Proteomes" id="UP001165122"/>
    </source>
</evidence>
<proteinExistence type="predicted"/>
<dbReference type="Proteomes" id="UP001165122">
    <property type="component" value="Unassembled WGS sequence"/>
</dbReference>
<name>A0A9W7F7P2_9STRA</name>
<gene>
    <name evidence="1" type="ORF">TrLO_g9225</name>
</gene>
<dbReference type="AlphaFoldDB" id="A0A9W7F7P2"/>
<organism evidence="1 2">
    <name type="scientific">Triparma laevis f. longispina</name>
    <dbReference type="NCBI Taxonomy" id="1714387"/>
    <lineage>
        <taxon>Eukaryota</taxon>
        <taxon>Sar</taxon>
        <taxon>Stramenopiles</taxon>
        <taxon>Ochrophyta</taxon>
        <taxon>Bolidophyceae</taxon>
        <taxon>Parmales</taxon>
        <taxon>Triparmaceae</taxon>
        <taxon>Triparma</taxon>
    </lineage>
</organism>
<accession>A0A9W7F7P2</accession>
<comment type="caution">
    <text evidence="1">The sequence shown here is derived from an EMBL/GenBank/DDBJ whole genome shotgun (WGS) entry which is preliminary data.</text>
</comment>
<protein>
    <recommendedName>
        <fullName evidence="3">Nucleoside-diphosphate kinase</fullName>
    </recommendedName>
</protein>
<dbReference type="OrthoDB" id="2162449at2759"/>
<dbReference type="EMBL" id="BRXW01000089">
    <property type="protein sequence ID" value="GMI05636.1"/>
    <property type="molecule type" value="Genomic_DNA"/>
</dbReference>
<dbReference type="SUPFAM" id="SSF54919">
    <property type="entry name" value="Nucleoside diphosphate kinase, NDK"/>
    <property type="match status" value="1"/>
</dbReference>
<evidence type="ECO:0008006" key="3">
    <source>
        <dbReference type="Google" id="ProtNLM"/>
    </source>
</evidence>